<keyword evidence="2" id="KW-0012">Acyltransferase</keyword>
<organism evidence="4 5">
    <name type="scientific">Halomarinibacterium sedimenti</name>
    <dbReference type="NCBI Taxonomy" id="2857106"/>
    <lineage>
        <taxon>Bacteria</taxon>
        <taxon>Pseudomonadati</taxon>
        <taxon>Bacteroidota</taxon>
        <taxon>Flavobacteriia</taxon>
        <taxon>Flavobacteriales</taxon>
        <taxon>Flavobacteriaceae</taxon>
        <taxon>Halomarinibacterium</taxon>
    </lineage>
</organism>
<evidence type="ECO:0000313" key="5">
    <source>
        <dbReference type="Proteomes" id="UP001138686"/>
    </source>
</evidence>
<gene>
    <name evidence="4" type="ORF">KXJ69_10400</name>
</gene>
<dbReference type="PANTHER" id="PTHR43072:SF23">
    <property type="entry name" value="UPF0039 PROTEIN C11D3.02C"/>
    <property type="match status" value="1"/>
</dbReference>
<dbReference type="InterPro" id="IPR000182">
    <property type="entry name" value="GNAT_dom"/>
</dbReference>
<evidence type="ECO:0000259" key="3">
    <source>
        <dbReference type="PROSITE" id="PS51186"/>
    </source>
</evidence>
<reference evidence="4" key="1">
    <citation type="submission" date="2021-07" db="EMBL/GenBank/DDBJ databases">
        <title>Aureisphaera sp. CAU 1614 isolated from sea sediment.</title>
        <authorList>
            <person name="Kim W."/>
        </authorList>
    </citation>
    <scope>NUCLEOTIDE SEQUENCE</scope>
    <source>
        <strain evidence="4">CAU 1614</strain>
    </source>
</reference>
<evidence type="ECO:0000256" key="1">
    <source>
        <dbReference type="ARBA" id="ARBA00022679"/>
    </source>
</evidence>
<evidence type="ECO:0000256" key="2">
    <source>
        <dbReference type="ARBA" id="ARBA00023315"/>
    </source>
</evidence>
<accession>A0A9X1FQ82</accession>
<sequence>MEFLPLHKEHYHAVSKIYNEGIETGIATFETVVPSWEIFNEKFLPVCRFIAKKNDRIVGWCTLSAISKREVYKGVAETTIYIAKDARGKGIGKKLLQHLVFESEKAGFWTLQARIFPQNIASIELHKNAGFRVVGIKEKIGQRLGVWHDNVELERRSKKVNYAKND</sequence>
<dbReference type="AlphaFoldDB" id="A0A9X1FQ82"/>
<dbReference type="EMBL" id="JAHWDP010000004">
    <property type="protein sequence ID" value="MBW2938520.1"/>
    <property type="molecule type" value="Genomic_DNA"/>
</dbReference>
<keyword evidence="5" id="KW-1185">Reference proteome</keyword>
<name>A0A9X1FQ82_9FLAO</name>
<evidence type="ECO:0000313" key="4">
    <source>
        <dbReference type="EMBL" id="MBW2938520.1"/>
    </source>
</evidence>
<dbReference type="Pfam" id="PF13420">
    <property type="entry name" value="Acetyltransf_4"/>
    <property type="match status" value="1"/>
</dbReference>
<comment type="caution">
    <text evidence="4">The sequence shown here is derived from an EMBL/GenBank/DDBJ whole genome shotgun (WGS) entry which is preliminary data.</text>
</comment>
<dbReference type="RefSeq" id="WP_219053049.1">
    <property type="nucleotide sequence ID" value="NZ_JAHWDP010000004.1"/>
</dbReference>
<keyword evidence="1" id="KW-0808">Transferase</keyword>
<dbReference type="PANTHER" id="PTHR43072">
    <property type="entry name" value="N-ACETYLTRANSFERASE"/>
    <property type="match status" value="1"/>
</dbReference>
<feature type="domain" description="N-acetyltransferase" evidence="3">
    <location>
        <begin position="1"/>
        <end position="158"/>
    </location>
</feature>
<protein>
    <submittedName>
        <fullName evidence="4">GNAT family N-acetyltransferase</fullName>
    </submittedName>
</protein>
<dbReference type="Proteomes" id="UP001138686">
    <property type="component" value="Unassembled WGS sequence"/>
</dbReference>
<proteinExistence type="predicted"/>
<dbReference type="CDD" id="cd04301">
    <property type="entry name" value="NAT_SF"/>
    <property type="match status" value="1"/>
</dbReference>
<dbReference type="PROSITE" id="PS51186">
    <property type="entry name" value="GNAT"/>
    <property type="match status" value="1"/>
</dbReference>
<dbReference type="GO" id="GO:0016747">
    <property type="term" value="F:acyltransferase activity, transferring groups other than amino-acyl groups"/>
    <property type="evidence" value="ECO:0007669"/>
    <property type="project" value="InterPro"/>
</dbReference>